<dbReference type="Gene3D" id="2.60.120.40">
    <property type="match status" value="1"/>
</dbReference>
<evidence type="ECO:0000313" key="5">
    <source>
        <dbReference type="Proteomes" id="UP000507470"/>
    </source>
</evidence>
<dbReference type="OrthoDB" id="6117751at2759"/>
<feature type="coiled-coil region" evidence="1">
    <location>
        <begin position="40"/>
        <end position="81"/>
    </location>
</feature>
<feature type="domain" description="C1q" evidence="3">
    <location>
        <begin position="231"/>
        <end position="315"/>
    </location>
</feature>
<protein>
    <submittedName>
        <fullName evidence="4">COL10A</fullName>
    </submittedName>
</protein>
<sequence length="334" mass="38270">MAKMLLFRVLSISFSIVVSGSSSVGSDSESLLICSKFHFEEKVLEKLVRLEHKMEINEEKMKGWEVKLESLSSKIDEQMRKWEDAFLSKLVKMDEAVDQTETFVKSMRDFQLQEQSRINDSYQESVENFRNRSKSDSEIYGEQINAMLESMSSKIEEVSVAEKKRHNTLELMQFTLRQEQIRFNQSFDRILENTKLRSTKTINELFAKQQKVAVTACVLLSQTFPGNVVRFSTVKFQVGIYNLDTFKSSGKFVCEIPGLYYISAHIYTDTKGDAFYVKKNDVTIASSVSDSTSTYATNPISAVVELLLKDTLYIYAPHFIYDSLSCLSIMKVSV</sequence>
<dbReference type="InterPro" id="IPR008983">
    <property type="entry name" value="Tumour_necrosis_fac-like_dom"/>
</dbReference>
<dbReference type="InterPro" id="IPR001073">
    <property type="entry name" value="C1q_dom"/>
</dbReference>
<feature type="signal peptide" evidence="2">
    <location>
        <begin position="1"/>
        <end position="20"/>
    </location>
</feature>
<dbReference type="Pfam" id="PF00386">
    <property type="entry name" value="C1q"/>
    <property type="match status" value="1"/>
</dbReference>
<name>A0A6J8ASV5_MYTCO</name>
<keyword evidence="5" id="KW-1185">Reference proteome</keyword>
<reference evidence="4 5" key="1">
    <citation type="submission" date="2020-06" db="EMBL/GenBank/DDBJ databases">
        <authorList>
            <person name="Li R."/>
            <person name="Bekaert M."/>
        </authorList>
    </citation>
    <scope>NUCLEOTIDE SEQUENCE [LARGE SCALE GENOMIC DNA]</scope>
    <source>
        <strain evidence="5">wild</strain>
    </source>
</reference>
<evidence type="ECO:0000256" key="2">
    <source>
        <dbReference type="SAM" id="SignalP"/>
    </source>
</evidence>
<feature type="chain" id="PRO_5026855150" evidence="2">
    <location>
        <begin position="21"/>
        <end position="334"/>
    </location>
</feature>
<proteinExistence type="predicted"/>
<dbReference type="EMBL" id="CACVKT020001884">
    <property type="protein sequence ID" value="CAC5373121.1"/>
    <property type="molecule type" value="Genomic_DNA"/>
</dbReference>
<dbReference type="Proteomes" id="UP000507470">
    <property type="component" value="Unassembled WGS sequence"/>
</dbReference>
<organism evidence="4 5">
    <name type="scientific">Mytilus coruscus</name>
    <name type="common">Sea mussel</name>
    <dbReference type="NCBI Taxonomy" id="42192"/>
    <lineage>
        <taxon>Eukaryota</taxon>
        <taxon>Metazoa</taxon>
        <taxon>Spiralia</taxon>
        <taxon>Lophotrochozoa</taxon>
        <taxon>Mollusca</taxon>
        <taxon>Bivalvia</taxon>
        <taxon>Autobranchia</taxon>
        <taxon>Pteriomorphia</taxon>
        <taxon>Mytilida</taxon>
        <taxon>Mytiloidea</taxon>
        <taxon>Mytilidae</taxon>
        <taxon>Mytilinae</taxon>
        <taxon>Mytilus</taxon>
    </lineage>
</organism>
<evidence type="ECO:0000313" key="4">
    <source>
        <dbReference type="EMBL" id="CAC5373121.1"/>
    </source>
</evidence>
<accession>A0A6J8ASV5</accession>
<evidence type="ECO:0000256" key="1">
    <source>
        <dbReference type="SAM" id="Coils"/>
    </source>
</evidence>
<evidence type="ECO:0000259" key="3">
    <source>
        <dbReference type="Pfam" id="PF00386"/>
    </source>
</evidence>
<dbReference type="SUPFAM" id="SSF49842">
    <property type="entry name" value="TNF-like"/>
    <property type="match status" value="1"/>
</dbReference>
<keyword evidence="2" id="KW-0732">Signal</keyword>
<keyword evidence="1" id="KW-0175">Coiled coil</keyword>
<gene>
    <name evidence="4" type="ORF">MCOR_10982</name>
</gene>
<dbReference type="AlphaFoldDB" id="A0A6J8ASV5"/>